<sequence length="261" mass="28349">MRTNPSRSFFRAAASRRDPRAARIVAAVALGLTLSLPAFAASAKSAPAKSETHAANASAGTQVGGIAPEEWTVRWWRWAHSFPDGLMPYQDTDGSRCAMGQDEDGPVWFLAGTDGRFDAKRRCQVPLGKHLLIPLINLYTHTPRDGKYATTCAALKAQVAVSNRALASAVILIDGKPLPPPVRLISRCFDPFAAQRDSGPEHDAKSRHHAAADGYWALLPPLPPGKHRLVVGANYGTDKDQDYGRMIQNFEYELQIGDPAI</sequence>
<dbReference type="Proteomes" id="UP000829194">
    <property type="component" value="Chromosome"/>
</dbReference>
<dbReference type="EMBL" id="CP093547">
    <property type="protein sequence ID" value="UNP27702.1"/>
    <property type="molecule type" value="Genomic_DNA"/>
</dbReference>
<dbReference type="RefSeq" id="WP_237049761.1">
    <property type="nucleotide sequence ID" value="NZ_CP011131.1"/>
</dbReference>
<proteinExistence type="predicted"/>
<keyword evidence="3" id="KW-1185">Reference proteome</keyword>
<evidence type="ECO:0000313" key="3">
    <source>
        <dbReference type="Proteomes" id="UP000829194"/>
    </source>
</evidence>
<protein>
    <submittedName>
        <fullName evidence="2">Uncharacterized protein</fullName>
    </submittedName>
</protein>
<keyword evidence="1" id="KW-0732">Signal</keyword>
<gene>
    <name evidence="2" type="ORF">MOV92_14370</name>
</gene>
<evidence type="ECO:0000313" key="2">
    <source>
        <dbReference type="EMBL" id="UNP27702.1"/>
    </source>
</evidence>
<reference evidence="2 3" key="1">
    <citation type="submission" date="2022-03" db="EMBL/GenBank/DDBJ databases">
        <title>Complete genome sequence of Lysobacter capsici VKM B-2533 and Lysobacter gummosus 10.1.1, promising sources of lytic agents.</title>
        <authorList>
            <person name="Tarlachkov S.V."/>
            <person name="Kudryakova I.V."/>
            <person name="Afoshin A.S."/>
            <person name="Leontyevskaya E.A."/>
            <person name="Leontyevskaya N.V."/>
        </authorList>
    </citation>
    <scope>NUCLEOTIDE SEQUENCE [LARGE SCALE GENOMIC DNA]</scope>
    <source>
        <strain evidence="2 3">10.1.1</strain>
    </source>
</reference>
<accession>A0ABY3XAD4</accession>
<feature type="signal peptide" evidence="1">
    <location>
        <begin position="1"/>
        <end position="40"/>
    </location>
</feature>
<organism evidence="2 3">
    <name type="scientific">Lysobacter gummosus</name>
    <dbReference type="NCBI Taxonomy" id="262324"/>
    <lineage>
        <taxon>Bacteria</taxon>
        <taxon>Pseudomonadati</taxon>
        <taxon>Pseudomonadota</taxon>
        <taxon>Gammaproteobacteria</taxon>
        <taxon>Lysobacterales</taxon>
        <taxon>Lysobacteraceae</taxon>
        <taxon>Lysobacter</taxon>
    </lineage>
</organism>
<feature type="chain" id="PRO_5045700076" evidence="1">
    <location>
        <begin position="41"/>
        <end position="261"/>
    </location>
</feature>
<evidence type="ECO:0000256" key="1">
    <source>
        <dbReference type="SAM" id="SignalP"/>
    </source>
</evidence>
<name>A0ABY3XAD4_9GAMM</name>